<evidence type="ECO:0000313" key="11">
    <source>
        <dbReference type="Proteomes" id="UP000580856"/>
    </source>
</evidence>
<evidence type="ECO:0000256" key="5">
    <source>
        <dbReference type="ARBA" id="ARBA00023014"/>
    </source>
</evidence>
<dbReference type="FunFam" id="3.30.70.20:FF:000035">
    <property type="entry name" value="Iron hydrogenase 1"/>
    <property type="match status" value="1"/>
</dbReference>
<feature type="region of interest" description="Disordered" evidence="6">
    <location>
        <begin position="607"/>
        <end position="627"/>
    </location>
</feature>
<dbReference type="Pfam" id="PF02256">
    <property type="entry name" value="Fe_hyd_SSU"/>
    <property type="match status" value="1"/>
</dbReference>
<proteinExistence type="predicted"/>
<dbReference type="PROSITE" id="PS51839">
    <property type="entry name" value="4FE4S_HC3"/>
    <property type="match status" value="1"/>
</dbReference>
<evidence type="ECO:0000259" key="8">
    <source>
        <dbReference type="PROSITE" id="PS51379"/>
    </source>
</evidence>
<dbReference type="AlphaFoldDB" id="A0A846QT17"/>
<dbReference type="InterPro" id="IPR019574">
    <property type="entry name" value="NADH_UbQ_OxRdtase_Gsu_4Fe4S-bd"/>
</dbReference>
<dbReference type="Pfam" id="PF13510">
    <property type="entry name" value="Fer2_4"/>
    <property type="match status" value="1"/>
</dbReference>
<keyword evidence="5" id="KW-0411">Iron-sulfur</keyword>
<keyword evidence="4" id="KW-0408">Iron</keyword>
<evidence type="ECO:0000256" key="3">
    <source>
        <dbReference type="ARBA" id="ARBA00022737"/>
    </source>
</evidence>
<dbReference type="Gene3D" id="3.10.20.740">
    <property type="match status" value="1"/>
</dbReference>
<dbReference type="InterPro" id="IPR036991">
    <property type="entry name" value="Fe_hydrogenase_ssu_sf"/>
</dbReference>
<dbReference type="Proteomes" id="UP000580856">
    <property type="component" value="Unassembled WGS sequence"/>
</dbReference>
<name>A0A846QT17_9BACT</name>
<dbReference type="Gene3D" id="3.40.50.1780">
    <property type="match status" value="1"/>
</dbReference>
<dbReference type="InterPro" id="IPR013352">
    <property type="entry name" value="Fe_hydrogenase_subset"/>
</dbReference>
<gene>
    <name evidence="10" type="ORF">GGQ74_003214</name>
</gene>
<keyword evidence="1" id="KW-0004">4Fe-4S</keyword>
<dbReference type="SUPFAM" id="SSF54292">
    <property type="entry name" value="2Fe-2S ferredoxin-like"/>
    <property type="match status" value="1"/>
</dbReference>
<dbReference type="PROSITE" id="PS51085">
    <property type="entry name" value="2FE2S_FER_2"/>
    <property type="match status" value="1"/>
</dbReference>
<evidence type="ECO:0000256" key="1">
    <source>
        <dbReference type="ARBA" id="ARBA00022485"/>
    </source>
</evidence>
<dbReference type="InterPro" id="IPR017900">
    <property type="entry name" value="4Fe4S_Fe_S_CS"/>
</dbReference>
<dbReference type="PANTHER" id="PTHR11615">
    <property type="entry name" value="NITRATE, FORMATE, IRON DEHYDROGENASE"/>
    <property type="match status" value="1"/>
</dbReference>
<feature type="domain" description="2Fe-2S ferredoxin-type" evidence="7">
    <location>
        <begin position="1"/>
        <end position="82"/>
    </location>
</feature>
<dbReference type="Pfam" id="PF12838">
    <property type="entry name" value="Fer4_7"/>
    <property type="match status" value="1"/>
</dbReference>
<evidence type="ECO:0000256" key="2">
    <source>
        <dbReference type="ARBA" id="ARBA00022723"/>
    </source>
</evidence>
<evidence type="ECO:0000256" key="6">
    <source>
        <dbReference type="SAM" id="MobiDB-lite"/>
    </source>
</evidence>
<dbReference type="Gene3D" id="4.10.260.20">
    <property type="entry name" value="Iron hydrogenase, small subunit"/>
    <property type="match status" value="1"/>
</dbReference>
<dbReference type="InterPro" id="IPR017896">
    <property type="entry name" value="4Fe4S_Fe-S-bd"/>
</dbReference>
<dbReference type="EMBL" id="JAATJA010000006">
    <property type="protein sequence ID" value="NJB69503.1"/>
    <property type="molecule type" value="Genomic_DNA"/>
</dbReference>
<keyword evidence="11" id="KW-1185">Reference proteome</keyword>
<dbReference type="InterPro" id="IPR001041">
    <property type="entry name" value="2Fe-2S_ferredoxin-type"/>
</dbReference>
<evidence type="ECO:0000256" key="4">
    <source>
        <dbReference type="ARBA" id="ARBA00023004"/>
    </source>
</evidence>
<dbReference type="InterPro" id="IPR009016">
    <property type="entry name" value="Fe_hydrogenase"/>
</dbReference>
<dbReference type="RefSeq" id="WP_167942593.1">
    <property type="nucleotide sequence ID" value="NZ_JAATJA010000006.1"/>
</dbReference>
<comment type="caution">
    <text evidence="10">The sequence shown here is derived from an EMBL/GenBank/DDBJ whole genome shotgun (WGS) entry which is preliminary data.</text>
</comment>
<evidence type="ECO:0000259" key="7">
    <source>
        <dbReference type="PROSITE" id="PS51085"/>
    </source>
</evidence>
<dbReference type="SMART" id="SM00902">
    <property type="entry name" value="Fe_hyd_SSU"/>
    <property type="match status" value="1"/>
</dbReference>
<feature type="compositionally biased region" description="Polar residues" evidence="6">
    <location>
        <begin position="607"/>
        <end position="619"/>
    </location>
</feature>
<feature type="domain" description="4Fe-4S His(Cys)3-ligated-type" evidence="9">
    <location>
        <begin position="82"/>
        <end position="121"/>
    </location>
</feature>
<dbReference type="NCBIfam" id="TIGR02512">
    <property type="entry name" value="FeFe_hydrog_A"/>
    <property type="match status" value="1"/>
</dbReference>
<dbReference type="Pfam" id="PF10588">
    <property type="entry name" value="NADH-G_4Fe-4S_3"/>
    <property type="match status" value="1"/>
</dbReference>
<accession>A0A846QT17</accession>
<feature type="domain" description="4Fe-4S ferredoxin-type" evidence="8">
    <location>
        <begin position="143"/>
        <end position="162"/>
    </location>
</feature>
<dbReference type="Gene3D" id="3.30.70.20">
    <property type="match status" value="1"/>
</dbReference>
<dbReference type="InterPro" id="IPR050340">
    <property type="entry name" value="Cytosolic_Fe-S_CAF"/>
</dbReference>
<dbReference type="SUPFAM" id="SSF54862">
    <property type="entry name" value="4Fe-4S ferredoxins"/>
    <property type="match status" value="1"/>
</dbReference>
<dbReference type="GO" id="GO:0008901">
    <property type="term" value="F:ferredoxin hydrogenase activity"/>
    <property type="evidence" value="ECO:0007669"/>
    <property type="project" value="UniProtKB-EC"/>
</dbReference>
<evidence type="ECO:0000259" key="9">
    <source>
        <dbReference type="PROSITE" id="PS51839"/>
    </source>
</evidence>
<feature type="domain" description="4Fe-4S ferredoxin-type" evidence="8">
    <location>
        <begin position="186"/>
        <end position="215"/>
    </location>
</feature>
<dbReference type="Pfam" id="PF02906">
    <property type="entry name" value="Fe_hyd_lg_C"/>
    <property type="match status" value="1"/>
</dbReference>
<dbReference type="PROSITE" id="PS00198">
    <property type="entry name" value="4FE4S_FER_1"/>
    <property type="match status" value="1"/>
</dbReference>
<organism evidence="10 11">
    <name type="scientific">Desulfobaculum xiamenense</name>
    <dbReference type="NCBI Taxonomy" id="995050"/>
    <lineage>
        <taxon>Bacteria</taxon>
        <taxon>Pseudomonadati</taxon>
        <taxon>Thermodesulfobacteriota</taxon>
        <taxon>Desulfovibrionia</taxon>
        <taxon>Desulfovibrionales</taxon>
        <taxon>Desulfovibrionaceae</taxon>
        <taxon>Desulfobaculum</taxon>
    </lineage>
</organism>
<dbReference type="CDD" id="cd00207">
    <property type="entry name" value="fer2"/>
    <property type="match status" value="1"/>
</dbReference>
<dbReference type="InterPro" id="IPR036010">
    <property type="entry name" value="2Fe-2S_ferredoxin-like_sf"/>
</dbReference>
<dbReference type="SUPFAM" id="SSF53920">
    <property type="entry name" value="Fe-only hydrogenase"/>
    <property type="match status" value="1"/>
</dbReference>
<dbReference type="PROSITE" id="PS51379">
    <property type="entry name" value="4FE4S_FER_2"/>
    <property type="match status" value="2"/>
</dbReference>
<evidence type="ECO:0000313" key="10">
    <source>
        <dbReference type="EMBL" id="NJB69503.1"/>
    </source>
</evidence>
<dbReference type="InterPro" id="IPR004108">
    <property type="entry name" value="Fe_hydrogenase_lsu_C"/>
</dbReference>
<dbReference type="InterPro" id="IPR003149">
    <property type="entry name" value="Fe_hydrogenase_ssu"/>
</dbReference>
<keyword evidence="2" id="KW-0479">Metal-binding</keyword>
<dbReference type="EC" id="1.12.7.2" evidence="10"/>
<reference evidence="10 11" key="1">
    <citation type="submission" date="2020-03" db="EMBL/GenBank/DDBJ databases">
        <title>Genomic Encyclopedia of Type Strains, Phase IV (KMG-IV): sequencing the most valuable type-strain genomes for metagenomic binning, comparative biology and taxonomic classification.</title>
        <authorList>
            <person name="Goeker M."/>
        </authorList>
    </citation>
    <scope>NUCLEOTIDE SEQUENCE [LARGE SCALE GENOMIC DNA]</scope>
    <source>
        <strain evidence="10 11">DSM 24233</strain>
    </source>
</reference>
<dbReference type="GO" id="GO:0051539">
    <property type="term" value="F:4 iron, 4 sulfur cluster binding"/>
    <property type="evidence" value="ECO:0007669"/>
    <property type="project" value="UniProtKB-KW"/>
</dbReference>
<dbReference type="Gene3D" id="3.40.950.10">
    <property type="entry name" value="Fe-only Hydrogenase (Larger Subunit), Chain L, domain 3"/>
    <property type="match status" value="1"/>
</dbReference>
<keyword evidence="10" id="KW-0560">Oxidoreductase</keyword>
<protein>
    <submittedName>
        <fullName evidence="10">Ferredoxin hydrogenase gamma subunit</fullName>
        <ecNumber evidence="10">1.12.7.2</ecNumber>
    </submittedName>
</protein>
<keyword evidence="3" id="KW-0677">Repeat</keyword>
<dbReference type="GO" id="GO:0005506">
    <property type="term" value="F:iron ion binding"/>
    <property type="evidence" value="ECO:0007669"/>
    <property type="project" value="InterPro"/>
</dbReference>
<dbReference type="SMART" id="SM00929">
    <property type="entry name" value="NADH-G_4Fe-4S_3"/>
    <property type="match status" value="1"/>
</dbReference>
<sequence length="627" mass="69567">MQATINGKTVTFEEHDTILEAARRNGHFIPTLCELHDIDHTPGTCRVCLVEITRAGNREPTIVTSCNTPIEEGMVIRTRTQKVREMQRLQVELLLADHDLNCATCTRHGDCELQDVAQFVGLQHSRFHRDEFPRTRMVDTSSPAIVRDLGKCIRCFRCVAVCRNEQGVDALVVTGSGLETGVGMRDNLPQGASDCVTCGQCILVCPTGALGEKDETERVIDYLYDPDIVTVFQFAPAIRVGFGEEFGLPAGTNVEGQIIAALRQLGADIVLDTNFAADVVIMEEGTELLGRLREGKRPTFTSCCPAWINFAEKHYPDILPYLSSTKSPQQCFGVLAKTYLPEKMGIDPSKIRVISIMPCTAKKDEAVRRMLRIGDTPEVDLVLTTREFARLLKREGVDLRSLDPSTFDNPYMSAYSGAGAIFGTTGGVMEAAVRTMYKVLNGHELEGVVIDPLRGFEPVRTATVDLGGDIGTVKLAMCHGLKGVRTIVEDVLAGRADFDFIEIMACPGGCVDGGGHLRSKKHYQLHARKRRDAIYDIDRTKPVRQSHNNPQVQRLYEEFLGEPLSERAHELLHTRYIRRKKEISQTIHDIWREITMSTLVHSEFDSTAAQSCPNGFQTSRKGRNSGS</sequence>